<dbReference type="Gramene" id="TraesLAC5A03G02571560.1">
    <property type="protein sequence ID" value="TraesLAC5A03G02571560.1"/>
    <property type="gene ID" value="TraesLAC5A03G02571560"/>
</dbReference>
<dbReference type="Gramene" id="TraesWEE_scaffold_001106_01G000200.1">
    <property type="protein sequence ID" value="TraesWEE_scaffold_001106_01G000200.1"/>
    <property type="gene ID" value="TraesWEE_scaffold_001106_01G000200"/>
</dbReference>
<dbReference type="Gramene" id="TraesCAD_scaffold_000230_01G000100.1">
    <property type="protein sequence ID" value="TraesCAD_scaffold_000230_01G000100.1"/>
    <property type="gene ID" value="TraesCAD_scaffold_000230_01G000100"/>
</dbReference>
<evidence type="ECO:0000313" key="2">
    <source>
        <dbReference type="EnsemblPlants" id="TraesCS5A02G110000.1"/>
    </source>
</evidence>
<feature type="compositionally biased region" description="Low complexity" evidence="1">
    <location>
        <begin position="78"/>
        <end position="91"/>
    </location>
</feature>
<dbReference type="Gramene" id="TraesRN5A0100304000.1">
    <property type="protein sequence ID" value="TraesRN5A0100304000.1"/>
    <property type="gene ID" value="TraesRN5A0100304000"/>
</dbReference>
<reference evidence="2" key="1">
    <citation type="submission" date="2018-08" db="EMBL/GenBank/DDBJ databases">
        <authorList>
            <person name="Rossello M."/>
        </authorList>
    </citation>
    <scope>NUCLEOTIDE SEQUENCE [LARGE SCALE GENOMIC DNA]</scope>
    <source>
        <strain evidence="2">cv. Chinese Spring</strain>
    </source>
</reference>
<dbReference type="Gramene" id="TraesARI5A03G02659320.1">
    <property type="protein sequence ID" value="TraesARI5A03G02659320.1"/>
    <property type="gene ID" value="TraesARI5A03G02659320"/>
</dbReference>
<feature type="region of interest" description="Disordered" evidence="1">
    <location>
        <begin position="1"/>
        <end position="94"/>
    </location>
</feature>
<dbReference type="Gramene" id="TraesCLE_scaffold_006572_01G000100.1">
    <property type="protein sequence ID" value="TraesCLE_scaffold_006572_01G000100.1"/>
    <property type="gene ID" value="TraesCLE_scaffold_006572_01G000100"/>
</dbReference>
<proteinExistence type="predicted"/>
<dbReference type="Gramene" id="TraesMAC5A03G02616060.1">
    <property type="protein sequence ID" value="TraesMAC5A03G02616060.1"/>
    <property type="gene ID" value="TraesMAC5A03G02616060"/>
</dbReference>
<keyword evidence="3" id="KW-1185">Reference proteome</keyword>
<accession>A0A3B6KEV1</accession>
<reference evidence="2" key="2">
    <citation type="submission" date="2018-10" db="UniProtKB">
        <authorList>
            <consortium name="EnsemblPlants"/>
        </authorList>
    </citation>
    <scope>IDENTIFICATION</scope>
</reference>
<dbReference type="Gramene" id="TraesROB_scaffold_006343_01G000100.1">
    <property type="protein sequence ID" value="TraesROB_scaffold_006343_01G000100.1"/>
    <property type="gene ID" value="TraesROB_scaffold_006343_01G000100"/>
</dbReference>
<protein>
    <submittedName>
        <fullName evidence="2">Uncharacterized protein</fullName>
    </submittedName>
</protein>
<dbReference type="EnsemblPlants" id="TraesCS5A02G110000.1">
    <property type="protein sequence ID" value="TraesCS5A02G110000.1"/>
    <property type="gene ID" value="TraesCS5A02G110000"/>
</dbReference>
<evidence type="ECO:0000313" key="3">
    <source>
        <dbReference type="Proteomes" id="UP000019116"/>
    </source>
</evidence>
<sequence>MGDGAQNGHGGRAPLALRSRWSSVNGNEGRGARLEALGTTAHGGSRQAGRGGDARGSGEAAAELAMGRSRGADGAPWEAASGAGALEAGQEPAGATQMGLAAEVHGRRRALVVEAEEGIEASGERIVKRSVALRNEEEGCGGSG</sequence>
<dbReference type="Gramene" id="TraesNOR5A03G02638000.1">
    <property type="protein sequence ID" value="TraesNOR5A03G02638000.1"/>
    <property type="gene ID" value="TraesNOR5A03G02638000"/>
</dbReference>
<name>A0A3B6KEV1_WHEAT</name>
<evidence type="ECO:0000256" key="1">
    <source>
        <dbReference type="SAM" id="MobiDB-lite"/>
    </source>
</evidence>
<dbReference type="Gramene" id="TraesLDM5A03G02621710.1">
    <property type="protein sequence ID" value="TraesLDM5A03G02621710.1"/>
    <property type="gene ID" value="TraesLDM5A03G02621710"/>
</dbReference>
<dbReference type="Gramene" id="TraesSYM5A03G02646680.1">
    <property type="protein sequence ID" value="TraesSYM5A03G02646680.1"/>
    <property type="gene ID" value="TraesSYM5A03G02646680"/>
</dbReference>
<dbReference type="Gramene" id="TraesCS5A03G0295600.1">
    <property type="protein sequence ID" value="TraesCS5A03G0295600.1.CDS"/>
    <property type="gene ID" value="TraesCS5A03G0295600"/>
</dbReference>
<dbReference type="Gramene" id="TraesJAG5A03G02619290.1">
    <property type="protein sequence ID" value="TraesJAG5A03G02619290.1"/>
    <property type="gene ID" value="TraesJAG5A03G02619290"/>
</dbReference>
<dbReference type="AlphaFoldDB" id="A0A3B6KEV1"/>
<dbReference type="Proteomes" id="UP000019116">
    <property type="component" value="Chromosome 5A"/>
</dbReference>
<dbReference type="Gramene" id="TraesSTA5A03G02608490.1">
    <property type="protein sequence ID" value="TraesSTA5A03G02608490.1"/>
    <property type="gene ID" value="TraesSTA5A03G02608490"/>
</dbReference>
<feature type="compositionally biased region" description="Gly residues" evidence="1">
    <location>
        <begin position="1"/>
        <end position="11"/>
    </location>
</feature>
<dbReference type="Gramene" id="TraesCS5A02G110000.1">
    <property type="protein sequence ID" value="TraesCS5A02G110000.1"/>
    <property type="gene ID" value="TraesCS5A02G110000"/>
</dbReference>
<organism evidence="2">
    <name type="scientific">Triticum aestivum</name>
    <name type="common">Wheat</name>
    <dbReference type="NCBI Taxonomy" id="4565"/>
    <lineage>
        <taxon>Eukaryota</taxon>
        <taxon>Viridiplantae</taxon>
        <taxon>Streptophyta</taxon>
        <taxon>Embryophyta</taxon>
        <taxon>Tracheophyta</taxon>
        <taxon>Spermatophyta</taxon>
        <taxon>Magnoliopsida</taxon>
        <taxon>Liliopsida</taxon>
        <taxon>Poales</taxon>
        <taxon>Poaceae</taxon>
        <taxon>BOP clade</taxon>
        <taxon>Pooideae</taxon>
        <taxon>Triticodae</taxon>
        <taxon>Triticeae</taxon>
        <taxon>Triticinae</taxon>
        <taxon>Triticum</taxon>
    </lineage>
</organism>
<dbReference type="Gramene" id="TraesJUL5A03G02637770.1">
    <property type="protein sequence ID" value="TraesJUL5A03G02637770.1"/>
    <property type="gene ID" value="TraesJUL5A03G02637770"/>
</dbReference>